<evidence type="ECO:0000313" key="6">
    <source>
        <dbReference type="Proteomes" id="UP000007635"/>
    </source>
</evidence>
<keyword evidence="2" id="KW-0812">Transmembrane</keyword>
<proteinExistence type="predicted"/>
<evidence type="ECO:0000256" key="1">
    <source>
        <dbReference type="ARBA" id="ARBA00004370"/>
    </source>
</evidence>
<protein>
    <recommendedName>
        <fullName evidence="4">Immunoglobulin domain-containing protein</fullName>
    </recommendedName>
</protein>
<name>A0AAQ4QCZ0_GASAC</name>
<accession>A0AAQ4QCZ0</accession>
<dbReference type="SMART" id="SM00409">
    <property type="entry name" value="IG"/>
    <property type="match status" value="1"/>
</dbReference>
<evidence type="ECO:0000313" key="5">
    <source>
        <dbReference type="Ensembl" id="ENSGACP00000049075.1"/>
    </source>
</evidence>
<dbReference type="Pfam" id="PF07686">
    <property type="entry name" value="V-set"/>
    <property type="match status" value="1"/>
</dbReference>
<dbReference type="GO" id="GO:0005886">
    <property type="term" value="C:plasma membrane"/>
    <property type="evidence" value="ECO:0007669"/>
    <property type="project" value="TreeGrafter"/>
</dbReference>
<dbReference type="InterPro" id="IPR050671">
    <property type="entry name" value="CD300_family_receptors"/>
</dbReference>
<keyword evidence="6" id="KW-1185">Reference proteome</keyword>
<reference evidence="5" key="2">
    <citation type="submission" date="2025-08" db="UniProtKB">
        <authorList>
            <consortium name="Ensembl"/>
        </authorList>
    </citation>
    <scope>IDENTIFICATION</scope>
</reference>
<evidence type="ECO:0000256" key="2">
    <source>
        <dbReference type="ARBA" id="ARBA00022692"/>
    </source>
</evidence>
<dbReference type="GO" id="GO:0004888">
    <property type="term" value="F:transmembrane signaling receptor activity"/>
    <property type="evidence" value="ECO:0007669"/>
    <property type="project" value="TreeGrafter"/>
</dbReference>
<evidence type="ECO:0000259" key="4">
    <source>
        <dbReference type="SMART" id="SM00409"/>
    </source>
</evidence>
<feature type="domain" description="Immunoglobulin" evidence="4">
    <location>
        <begin position="17"/>
        <end position="115"/>
    </location>
</feature>
<dbReference type="CDD" id="cd05716">
    <property type="entry name" value="IgV_pIgR_like"/>
    <property type="match status" value="1"/>
</dbReference>
<dbReference type="Proteomes" id="UP000007635">
    <property type="component" value="Chromosome XII"/>
</dbReference>
<dbReference type="Ensembl" id="ENSGACT00000087233.1">
    <property type="protein sequence ID" value="ENSGACP00000049075.1"/>
    <property type="gene ID" value="ENSGACG00000026837.1"/>
</dbReference>
<dbReference type="PANTHER" id="PTHR11860">
    <property type="entry name" value="POLYMERIC-IMMUNOGLOBULIN RECEPTOR"/>
    <property type="match status" value="1"/>
</dbReference>
<dbReference type="InterPro" id="IPR013106">
    <property type="entry name" value="Ig_V-set"/>
</dbReference>
<comment type="subcellular location">
    <subcellularLocation>
        <location evidence="1">Membrane</location>
    </subcellularLocation>
</comment>
<organism evidence="5 6">
    <name type="scientific">Gasterosteus aculeatus aculeatus</name>
    <name type="common">three-spined stickleback</name>
    <dbReference type="NCBI Taxonomy" id="481459"/>
    <lineage>
        <taxon>Eukaryota</taxon>
        <taxon>Metazoa</taxon>
        <taxon>Chordata</taxon>
        <taxon>Craniata</taxon>
        <taxon>Vertebrata</taxon>
        <taxon>Euteleostomi</taxon>
        <taxon>Actinopterygii</taxon>
        <taxon>Neopterygii</taxon>
        <taxon>Teleostei</taxon>
        <taxon>Neoteleostei</taxon>
        <taxon>Acanthomorphata</taxon>
        <taxon>Eupercaria</taxon>
        <taxon>Perciformes</taxon>
        <taxon>Cottioidei</taxon>
        <taxon>Gasterosteales</taxon>
        <taxon>Gasterosteidae</taxon>
        <taxon>Gasterosteus</taxon>
    </lineage>
</organism>
<reference evidence="5" key="3">
    <citation type="submission" date="2025-09" db="UniProtKB">
        <authorList>
            <consortium name="Ensembl"/>
        </authorList>
    </citation>
    <scope>IDENTIFICATION</scope>
</reference>
<dbReference type="PANTHER" id="PTHR11860:SF111">
    <property type="entry name" value="IMMUNOGLOBULIN SUBTYPE DOMAIN-CONTAINING PROTEIN"/>
    <property type="match status" value="1"/>
</dbReference>
<evidence type="ECO:0000256" key="3">
    <source>
        <dbReference type="ARBA" id="ARBA00023136"/>
    </source>
</evidence>
<reference evidence="5 6" key="1">
    <citation type="journal article" date="2021" name="G3 (Bethesda)">
        <title>Improved contiguity of the threespine stickleback genome using long-read sequencing.</title>
        <authorList>
            <person name="Nath S."/>
            <person name="Shaw D.E."/>
            <person name="White M.A."/>
        </authorList>
    </citation>
    <scope>NUCLEOTIDE SEQUENCE [LARGE SCALE GENOMIC DNA]</scope>
    <source>
        <strain evidence="5 6">Lake Benthic</strain>
    </source>
</reference>
<dbReference type="GeneTree" id="ENSGT00950000182977"/>
<sequence length="136" mass="14937">SLVPPAHAVASAQLSAPEVVTGAYGGSVAVPCQYDRQFRDNIKYWCRGPLYDLCQIVAETPRRRPEERGSIADDKEAGVFTVTMGSLREADNGKYWCVIDRPGRDIHTGVKLLVSHTGEHTASLCFTHPGNQKRVI</sequence>
<dbReference type="SUPFAM" id="SSF48726">
    <property type="entry name" value="Immunoglobulin"/>
    <property type="match status" value="1"/>
</dbReference>
<keyword evidence="3" id="KW-0472">Membrane</keyword>
<dbReference type="Gene3D" id="2.60.40.10">
    <property type="entry name" value="Immunoglobulins"/>
    <property type="match status" value="1"/>
</dbReference>
<dbReference type="InterPro" id="IPR036179">
    <property type="entry name" value="Ig-like_dom_sf"/>
</dbReference>
<dbReference type="AlphaFoldDB" id="A0AAQ4QCZ0"/>
<dbReference type="InterPro" id="IPR003599">
    <property type="entry name" value="Ig_sub"/>
</dbReference>
<dbReference type="InterPro" id="IPR013783">
    <property type="entry name" value="Ig-like_fold"/>
</dbReference>